<feature type="region of interest" description="Disordered" evidence="9">
    <location>
        <begin position="115"/>
        <end position="143"/>
    </location>
</feature>
<keyword evidence="2 8" id="KW-0479">Metal-binding</keyword>
<feature type="domain" description="C2H2-type" evidence="10">
    <location>
        <begin position="360"/>
        <end position="393"/>
    </location>
</feature>
<feature type="binding site" evidence="8">
    <location>
        <position position="6"/>
    </location>
    <ligand>
        <name>Zn(2+)</name>
        <dbReference type="ChEBI" id="CHEBI:29105"/>
    </ligand>
</feature>
<feature type="domain" description="ZAD" evidence="11">
    <location>
        <begin position="4"/>
        <end position="87"/>
    </location>
</feature>
<keyword evidence="3" id="KW-0677">Repeat</keyword>
<feature type="domain" description="C2H2-type" evidence="10">
    <location>
        <begin position="332"/>
        <end position="359"/>
    </location>
</feature>
<reference evidence="12" key="1">
    <citation type="submission" date="2021-05" db="EMBL/GenBank/DDBJ databases">
        <authorList>
            <person name="Alioto T."/>
            <person name="Alioto T."/>
            <person name="Gomez Garrido J."/>
        </authorList>
    </citation>
    <scope>NUCLEOTIDE SEQUENCE</scope>
</reference>
<name>A0A8D8L7X3_CULPI</name>
<dbReference type="GO" id="GO:0008270">
    <property type="term" value="F:zinc ion binding"/>
    <property type="evidence" value="ECO:0007669"/>
    <property type="project" value="UniProtKB-UniRule"/>
</dbReference>
<evidence type="ECO:0000256" key="9">
    <source>
        <dbReference type="SAM" id="MobiDB-lite"/>
    </source>
</evidence>
<evidence type="ECO:0000256" key="6">
    <source>
        <dbReference type="ARBA" id="ARBA00023242"/>
    </source>
</evidence>
<dbReference type="InterPro" id="IPR012934">
    <property type="entry name" value="Znf_AD"/>
</dbReference>
<proteinExistence type="predicted"/>
<dbReference type="PROSITE" id="PS51915">
    <property type="entry name" value="ZAD"/>
    <property type="match status" value="1"/>
</dbReference>
<evidence type="ECO:0000256" key="3">
    <source>
        <dbReference type="ARBA" id="ARBA00022737"/>
    </source>
</evidence>
<dbReference type="Pfam" id="PF13894">
    <property type="entry name" value="zf-C2H2_4"/>
    <property type="match status" value="1"/>
</dbReference>
<feature type="binding site" evidence="8">
    <location>
        <position position="60"/>
    </location>
    <ligand>
        <name>Zn(2+)</name>
        <dbReference type="ChEBI" id="CHEBI:29105"/>
    </ligand>
</feature>
<protein>
    <submittedName>
        <fullName evidence="12">Zinc finger protein 786</fullName>
    </submittedName>
</protein>
<dbReference type="SMART" id="SM00868">
    <property type="entry name" value="zf-AD"/>
    <property type="match status" value="1"/>
</dbReference>
<comment type="subcellular location">
    <subcellularLocation>
        <location evidence="1">Nucleus</location>
    </subcellularLocation>
</comment>
<feature type="binding site" evidence="8">
    <location>
        <position position="9"/>
    </location>
    <ligand>
        <name>Zn(2+)</name>
        <dbReference type="ChEBI" id="CHEBI:29105"/>
    </ligand>
</feature>
<evidence type="ECO:0000256" key="8">
    <source>
        <dbReference type="PROSITE-ProRule" id="PRU01263"/>
    </source>
</evidence>
<evidence type="ECO:0000256" key="5">
    <source>
        <dbReference type="ARBA" id="ARBA00022833"/>
    </source>
</evidence>
<evidence type="ECO:0000256" key="1">
    <source>
        <dbReference type="ARBA" id="ARBA00004123"/>
    </source>
</evidence>
<keyword evidence="6" id="KW-0539">Nucleus</keyword>
<keyword evidence="5 8" id="KW-0862">Zinc</keyword>
<dbReference type="Pfam" id="PF00096">
    <property type="entry name" value="zf-C2H2"/>
    <property type="match status" value="4"/>
</dbReference>
<feature type="domain" description="C2H2-type" evidence="10">
    <location>
        <begin position="276"/>
        <end position="303"/>
    </location>
</feature>
<dbReference type="Gene3D" id="3.30.160.60">
    <property type="entry name" value="Classic Zinc Finger"/>
    <property type="match status" value="4"/>
</dbReference>
<dbReference type="PROSITE" id="PS50157">
    <property type="entry name" value="ZINC_FINGER_C2H2_2"/>
    <property type="match status" value="5"/>
</dbReference>
<organism evidence="12">
    <name type="scientific">Culex pipiens</name>
    <name type="common">House mosquito</name>
    <dbReference type="NCBI Taxonomy" id="7175"/>
    <lineage>
        <taxon>Eukaryota</taxon>
        <taxon>Metazoa</taxon>
        <taxon>Ecdysozoa</taxon>
        <taxon>Arthropoda</taxon>
        <taxon>Hexapoda</taxon>
        <taxon>Insecta</taxon>
        <taxon>Pterygota</taxon>
        <taxon>Neoptera</taxon>
        <taxon>Endopterygota</taxon>
        <taxon>Diptera</taxon>
        <taxon>Nematocera</taxon>
        <taxon>Culicoidea</taxon>
        <taxon>Culicidae</taxon>
        <taxon>Culicinae</taxon>
        <taxon>Culicini</taxon>
        <taxon>Culex</taxon>
        <taxon>Culex</taxon>
    </lineage>
</organism>
<dbReference type="EMBL" id="HBUE01354134">
    <property type="protein sequence ID" value="CAG6604849.1"/>
    <property type="molecule type" value="Transcribed_RNA"/>
</dbReference>
<sequence length="408" mass="45916">MTSICCRLCLLNGPDLRPLLGLTVDSNGFGAPVTSALSQLIACYLAIEPTIASPATTYICSDCGNTIAKWHWFRESCLQNDGVYRKMVPEQIGEYQVVEVKQEIDIGEHEYSDSLATEPLASSSKESQGCPEKGIAEMSSPAKTDQYHDVVVKQEQKDETGENLPTEPLDLASKPLPIKKIRSKKVAAKKNLPVTLEEGGEPPVKKKMGRPRLTEAQRNQKGQMCAQCGKVVNNLSAHLTMHNQDRCFQCPHCPMSFYSKANWKTHVNVHTKEIKYTCPVCGRIFWRNNTLQTHMQSHSTDQAYKCPYCPKVYRLRAGLAVHQKSHTQEPDVPCEGCDRKFYSKAQLDKHAVMHRPVKRFVCKICEQGFTKKPYLMRHMEKNHPDCIEAEEKPNIAADDSAHEEILAD</sequence>
<keyword evidence="4 7" id="KW-0863">Zinc-finger</keyword>
<dbReference type="EMBL" id="HBUE01246970">
    <property type="protein sequence ID" value="CAG6552526.1"/>
    <property type="molecule type" value="Transcribed_RNA"/>
</dbReference>
<evidence type="ECO:0000256" key="4">
    <source>
        <dbReference type="ARBA" id="ARBA00022771"/>
    </source>
</evidence>
<feature type="binding site" evidence="8">
    <location>
        <position position="63"/>
    </location>
    <ligand>
        <name>Zn(2+)</name>
        <dbReference type="ChEBI" id="CHEBI:29105"/>
    </ligand>
</feature>
<feature type="domain" description="C2H2-type" evidence="10">
    <location>
        <begin position="304"/>
        <end position="331"/>
    </location>
</feature>
<dbReference type="SMART" id="SM00355">
    <property type="entry name" value="ZnF_C2H2"/>
    <property type="match status" value="6"/>
</dbReference>
<dbReference type="AlphaFoldDB" id="A0A8D8L7X3"/>
<dbReference type="InterPro" id="IPR050888">
    <property type="entry name" value="ZnF_C2H2-type_TF"/>
</dbReference>
<evidence type="ECO:0000259" key="10">
    <source>
        <dbReference type="PROSITE" id="PS50157"/>
    </source>
</evidence>
<evidence type="ECO:0000259" key="11">
    <source>
        <dbReference type="PROSITE" id="PS51915"/>
    </source>
</evidence>
<dbReference type="GO" id="GO:0005634">
    <property type="term" value="C:nucleus"/>
    <property type="evidence" value="ECO:0007669"/>
    <property type="project" value="UniProtKB-SubCell"/>
</dbReference>
<evidence type="ECO:0000256" key="7">
    <source>
        <dbReference type="PROSITE-ProRule" id="PRU00042"/>
    </source>
</evidence>
<dbReference type="Gene3D" id="3.40.1800.20">
    <property type="match status" value="1"/>
</dbReference>
<evidence type="ECO:0000313" key="12">
    <source>
        <dbReference type="EMBL" id="CAG6604849.1"/>
    </source>
</evidence>
<dbReference type="SUPFAM" id="SSF57667">
    <property type="entry name" value="beta-beta-alpha zinc fingers"/>
    <property type="match status" value="3"/>
</dbReference>
<accession>A0A8D8L7X3</accession>
<evidence type="ECO:0000256" key="2">
    <source>
        <dbReference type="ARBA" id="ARBA00022723"/>
    </source>
</evidence>
<dbReference type="PANTHER" id="PTHR24406">
    <property type="entry name" value="TRANSCRIPTIONAL REPRESSOR CTCFL-RELATED"/>
    <property type="match status" value="1"/>
</dbReference>
<dbReference type="PROSITE" id="PS00028">
    <property type="entry name" value="ZINC_FINGER_C2H2_1"/>
    <property type="match status" value="5"/>
</dbReference>
<dbReference type="SUPFAM" id="SSF57716">
    <property type="entry name" value="Glucocorticoid receptor-like (DNA-binding domain)"/>
    <property type="match status" value="1"/>
</dbReference>
<feature type="domain" description="C2H2-type" evidence="10">
    <location>
        <begin position="248"/>
        <end position="275"/>
    </location>
</feature>
<dbReference type="InterPro" id="IPR013087">
    <property type="entry name" value="Znf_C2H2_type"/>
</dbReference>
<dbReference type="InterPro" id="IPR036236">
    <property type="entry name" value="Znf_C2H2_sf"/>
</dbReference>